<protein>
    <submittedName>
        <fullName evidence="1">Os01g0114200 protein</fullName>
    </submittedName>
</protein>
<organism evidence="1 2">
    <name type="scientific">Oryza sativa subsp. japonica</name>
    <name type="common">Rice</name>
    <dbReference type="NCBI Taxonomy" id="39947"/>
    <lineage>
        <taxon>Eukaryota</taxon>
        <taxon>Viridiplantae</taxon>
        <taxon>Streptophyta</taxon>
        <taxon>Embryophyta</taxon>
        <taxon>Tracheophyta</taxon>
        <taxon>Spermatophyta</taxon>
        <taxon>Magnoliopsida</taxon>
        <taxon>Liliopsida</taxon>
        <taxon>Poales</taxon>
        <taxon>Poaceae</taxon>
        <taxon>BOP clade</taxon>
        <taxon>Oryzoideae</taxon>
        <taxon>Oryzeae</taxon>
        <taxon>Oryzinae</taxon>
        <taxon>Oryza</taxon>
        <taxon>Oryza sativa</taxon>
    </lineage>
</organism>
<dbReference type="Gramene" id="Os01t0114200-01">
    <property type="protein sequence ID" value="Os01t0114200-01"/>
    <property type="gene ID" value="Os01g0114200"/>
</dbReference>
<dbReference type="KEGG" id="dosa:Os01g0114200"/>
<reference evidence="2" key="2">
    <citation type="journal article" date="2008" name="Nucleic Acids Res.">
        <title>The rice annotation project database (RAP-DB): 2008 update.</title>
        <authorList>
            <consortium name="The rice annotation project (RAP)"/>
        </authorList>
    </citation>
    <scope>GENOME REANNOTATION</scope>
    <source>
        <strain evidence="2">cv. Nipponbare</strain>
    </source>
</reference>
<reference evidence="1 2" key="1">
    <citation type="journal article" date="2005" name="Nature">
        <title>The map-based sequence of the rice genome.</title>
        <authorList>
            <consortium name="International rice genome sequencing project (IRGSP)"/>
            <person name="Matsumoto T."/>
            <person name="Wu J."/>
            <person name="Kanamori H."/>
            <person name="Katayose Y."/>
            <person name="Fujisawa M."/>
            <person name="Namiki N."/>
            <person name="Mizuno H."/>
            <person name="Yamamoto K."/>
            <person name="Antonio B.A."/>
            <person name="Baba T."/>
            <person name="Sakata K."/>
            <person name="Nagamura Y."/>
            <person name="Aoki H."/>
            <person name="Arikawa K."/>
            <person name="Arita K."/>
            <person name="Bito T."/>
            <person name="Chiden Y."/>
            <person name="Fujitsuka N."/>
            <person name="Fukunaka R."/>
            <person name="Hamada M."/>
            <person name="Harada C."/>
            <person name="Hayashi A."/>
            <person name="Hijishita S."/>
            <person name="Honda M."/>
            <person name="Hosokawa S."/>
            <person name="Ichikawa Y."/>
            <person name="Idonuma A."/>
            <person name="Iijima M."/>
            <person name="Ikeda M."/>
            <person name="Ikeno M."/>
            <person name="Ito K."/>
            <person name="Ito S."/>
            <person name="Ito T."/>
            <person name="Ito Y."/>
            <person name="Ito Y."/>
            <person name="Iwabuchi A."/>
            <person name="Kamiya K."/>
            <person name="Karasawa W."/>
            <person name="Kurita K."/>
            <person name="Katagiri S."/>
            <person name="Kikuta A."/>
            <person name="Kobayashi H."/>
            <person name="Kobayashi N."/>
            <person name="Machita K."/>
            <person name="Maehara T."/>
            <person name="Masukawa M."/>
            <person name="Mizubayashi T."/>
            <person name="Mukai Y."/>
            <person name="Nagasaki H."/>
            <person name="Nagata Y."/>
            <person name="Naito S."/>
            <person name="Nakashima M."/>
            <person name="Nakama Y."/>
            <person name="Nakamichi Y."/>
            <person name="Nakamura M."/>
            <person name="Meguro A."/>
            <person name="Negishi M."/>
            <person name="Ohta I."/>
            <person name="Ohta T."/>
            <person name="Okamoto M."/>
            <person name="Ono N."/>
            <person name="Saji S."/>
            <person name="Sakaguchi M."/>
            <person name="Sakai K."/>
            <person name="Shibata M."/>
            <person name="Shimokawa T."/>
            <person name="Song J."/>
            <person name="Takazaki Y."/>
            <person name="Terasawa K."/>
            <person name="Tsugane M."/>
            <person name="Tsuji K."/>
            <person name="Ueda S."/>
            <person name="Waki K."/>
            <person name="Yamagata H."/>
            <person name="Yamamoto M."/>
            <person name="Yamamoto S."/>
            <person name="Yamane H."/>
            <person name="Yoshiki S."/>
            <person name="Yoshihara R."/>
            <person name="Yukawa K."/>
            <person name="Zhong H."/>
            <person name="Yano M."/>
            <person name="Yuan Q."/>
            <person name="Ouyang S."/>
            <person name="Liu J."/>
            <person name="Jones K.M."/>
            <person name="Gansberger K."/>
            <person name="Moffat K."/>
            <person name="Hill J."/>
            <person name="Bera J."/>
            <person name="Fadrosh D."/>
            <person name="Jin S."/>
            <person name="Johri S."/>
            <person name="Kim M."/>
            <person name="Overton L."/>
            <person name="Reardon M."/>
            <person name="Tsitrin T."/>
            <person name="Vuong H."/>
            <person name="Weaver B."/>
            <person name="Ciecko A."/>
            <person name="Tallon L."/>
            <person name="Jackson J."/>
            <person name="Pai G."/>
            <person name="Aken S.V."/>
            <person name="Utterback T."/>
            <person name="Reidmuller S."/>
            <person name="Feldblyum T."/>
            <person name="Hsiao J."/>
            <person name="Zismann V."/>
            <person name="Iobst S."/>
            <person name="de Vazeille A.R."/>
            <person name="Buell C.R."/>
            <person name="Ying K."/>
            <person name="Li Y."/>
            <person name="Lu T."/>
            <person name="Huang Y."/>
            <person name="Zhao Q."/>
            <person name="Feng Q."/>
            <person name="Zhang L."/>
            <person name="Zhu J."/>
            <person name="Weng Q."/>
            <person name="Mu J."/>
            <person name="Lu Y."/>
            <person name="Fan D."/>
            <person name="Liu Y."/>
            <person name="Guan J."/>
            <person name="Zhang Y."/>
            <person name="Yu S."/>
            <person name="Liu X."/>
            <person name="Zhang Y."/>
            <person name="Hong G."/>
            <person name="Han B."/>
            <person name="Choisne N."/>
            <person name="Demange N."/>
            <person name="Orjeda G."/>
            <person name="Samain S."/>
            <person name="Cattolico L."/>
            <person name="Pelletier E."/>
            <person name="Couloux A."/>
            <person name="Segurens B."/>
            <person name="Wincker P."/>
            <person name="D'Hont A."/>
            <person name="Scarpelli C."/>
            <person name="Weissenbach J."/>
            <person name="Salanoubat M."/>
            <person name="Quetier F."/>
            <person name="Yu Y."/>
            <person name="Kim H.R."/>
            <person name="Rambo T."/>
            <person name="Currie J."/>
            <person name="Collura K."/>
            <person name="Luo M."/>
            <person name="Yang T."/>
            <person name="Ammiraju J.S.S."/>
            <person name="Engler F."/>
            <person name="Soderlund C."/>
            <person name="Wing R.A."/>
            <person name="Palmer L.E."/>
            <person name="de la Bastide M."/>
            <person name="Spiegel L."/>
            <person name="Nascimento L."/>
            <person name="Zutavern T."/>
            <person name="O'Shaughnessy A."/>
            <person name="Dike S."/>
            <person name="Dedhia N."/>
            <person name="Preston R."/>
            <person name="Balija V."/>
            <person name="McCombie W.R."/>
            <person name="Chow T."/>
            <person name="Chen H."/>
            <person name="Chung M."/>
            <person name="Chen C."/>
            <person name="Shaw J."/>
            <person name="Wu H."/>
            <person name="Hsiao K."/>
            <person name="Chao Y."/>
            <person name="Chu M."/>
            <person name="Cheng C."/>
            <person name="Hour A."/>
            <person name="Lee P."/>
            <person name="Lin S."/>
            <person name="Lin Y."/>
            <person name="Liou J."/>
            <person name="Liu S."/>
            <person name="Hsing Y."/>
            <person name="Raghuvanshi S."/>
            <person name="Mohanty A."/>
            <person name="Bharti A.K."/>
            <person name="Gaur A."/>
            <person name="Gupta V."/>
            <person name="Kumar D."/>
            <person name="Ravi V."/>
            <person name="Vij S."/>
            <person name="Kapur A."/>
            <person name="Khurana P."/>
            <person name="Khurana P."/>
            <person name="Khurana J.P."/>
            <person name="Tyagi A.K."/>
            <person name="Gaikwad K."/>
            <person name="Singh A."/>
            <person name="Dalal V."/>
            <person name="Srivastava S."/>
            <person name="Dixit A."/>
            <person name="Pal A.K."/>
            <person name="Ghazi I.A."/>
            <person name="Yadav M."/>
            <person name="Pandit A."/>
            <person name="Bhargava A."/>
            <person name="Sureshbabu K."/>
            <person name="Batra K."/>
            <person name="Sharma T.R."/>
            <person name="Mohapatra T."/>
            <person name="Singh N.K."/>
            <person name="Messing J."/>
            <person name="Nelson A.B."/>
            <person name="Fuks G."/>
            <person name="Kavchok S."/>
            <person name="Keizer G."/>
            <person name="Linton E."/>
            <person name="Llaca V."/>
            <person name="Song R."/>
            <person name="Tanyolac B."/>
            <person name="Young S."/>
            <person name="Ho-Il K."/>
            <person name="Hahn J.H."/>
            <person name="Sangsakoo G."/>
            <person name="Vanavichit A."/>
            <person name="de Mattos Luiz.A.T."/>
            <person name="Zimmer P.D."/>
            <person name="Malone G."/>
            <person name="Dellagostin O."/>
            <person name="de Oliveira A.C."/>
            <person name="Bevan M."/>
            <person name="Bancroft I."/>
            <person name="Minx P."/>
            <person name="Cordum H."/>
            <person name="Wilson R."/>
            <person name="Cheng Z."/>
            <person name="Jin W."/>
            <person name="Jiang J."/>
            <person name="Leong S.A."/>
            <person name="Iwama H."/>
            <person name="Gojobori T."/>
            <person name="Itoh T."/>
            <person name="Niimura Y."/>
            <person name="Fujii Y."/>
            <person name="Habara T."/>
            <person name="Sakai H."/>
            <person name="Sato Y."/>
            <person name="Wilson G."/>
            <person name="Kumar K."/>
            <person name="McCouch S."/>
            <person name="Juretic N."/>
            <person name="Hoen D."/>
            <person name="Wright S."/>
            <person name="Bruskiewich R."/>
            <person name="Bureau T."/>
            <person name="Miyao A."/>
            <person name="Hirochika H."/>
            <person name="Nishikawa T."/>
            <person name="Kadowaki K."/>
            <person name="Sugiura M."/>
            <person name="Burr B."/>
            <person name="Sasaki T."/>
        </authorList>
    </citation>
    <scope>NUCLEOTIDE SEQUENCE [LARGE SCALE GENOMIC DNA]</scope>
    <source>
        <strain evidence="2">cv. Nipponbare</strain>
    </source>
</reference>
<dbReference type="AlphaFoldDB" id="A0A0P0UX58"/>
<dbReference type="Proteomes" id="UP000000763">
    <property type="component" value="Chromosome 1"/>
</dbReference>
<evidence type="ECO:0000313" key="1">
    <source>
        <dbReference type="EMBL" id="BAF03741.1"/>
    </source>
</evidence>
<name>A0A0P0UX58_ORYSJ</name>
<evidence type="ECO:0000313" key="2">
    <source>
        <dbReference type="Proteomes" id="UP000000763"/>
    </source>
</evidence>
<gene>
    <name evidence="1" type="ordered locus">Os01g0114200</name>
</gene>
<accession>A0A0P0UX58</accession>
<proteinExistence type="predicted"/>
<sequence>MVSCPEHDNCIPGAPHDGGCVERRNGYLISGPCLLHRWDEQVLKKSSSSLAVATSDSYLRGESRRSTVIRRLVKSMQFNGDEMEVDDERAVL</sequence>
<dbReference type="EMBL" id="AP008207">
    <property type="protein sequence ID" value="BAF03741.1"/>
    <property type="molecule type" value="Genomic_DNA"/>
</dbReference>